<dbReference type="EMBL" id="LOYH01000092">
    <property type="protein sequence ID" value="KVK75183.1"/>
    <property type="molecule type" value="Genomic_DNA"/>
</dbReference>
<dbReference type="AlphaFoldDB" id="A0A118LN92"/>
<proteinExistence type="predicted"/>
<evidence type="ECO:0000313" key="2">
    <source>
        <dbReference type="Proteomes" id="UP000069001"/>
    </source>
</evidence>
<dbReference type="Proteomes" id="UP000069001">
    <property type="component" value="Unassembled WGS sequence"/>
</dbReference>
<evidence type="ECO:0000313" key="1">
    <source>
        <dbReference type="EMBL" id="KVK75183.1"/>
    </source>
</evidence>
<dbReference type="InterPro" id="IPR053722">
    <property type="entry name" value="Curli_assembly_CsgC/AgfC"/>
</dbReference>
<organism evidence="1 2">
    <name type="scientific">Burkholderia cepacia</name>
    <name type="common">Pseudomonas cepacia</name>
    <dbReference type="NCBI Taxonomy" id="292"/>
    <lineage>
        <taxon>Bacteria</taxon>
        <taxon>Pseudomonadati</taxon>
        <taxon>Pseudomonadota</taxon>
        <taxon>Betaproteobacteria</taxon>
        <taxon>Burkholderiales</taxon>
        <taxon>Burkholderiaceae</taxon>
        <taxon>Burkholderia</taxon>
        <taxon>Burkholderia cepacia complex</taxon>
    </lineage>
</organism>
<comment type="caution">
    <text evidence="1">The sequence shown here is derived from an EMBL/GenBank/DDBJ whole genome shotgun (WGS) entry which is preliminary data.</text>
</comment>
<sequence>MVGIHDLSAYFDIAATAGGVNIVPHVRAAAPVDVSYSLRITRTGGTGSASLTRSGESRLAGGEDRPLATLRLSVDSSDICKATLVLHVNGEHAEYSVDCNPRGASS</sequence>
<accession>A0A118LN92</accession>
<gene>
    <name evidence="1" type="ORF">WS90_29140</name>
</gene>
<dbReference type="InterPro" id="IPR047726">
    <property type="entry name" value="CsgH_dom"/>
</dbReference>
<dbReference type="NCBIfam" id="NF041112">
    <property type="entry name" value="chap_CsgH_alph"/>
    <property type="match status" value="1"/>
</dbReference>
<dbReference type="RefSeq" id="WP_059521746.1">
    <property type="nucleotide sequence ID" value="NZ_LOXZ01000006.1"/>
</dbReference>
<protein>
    <recommendedName>
        <fullName evidence="3">Curli assembly protein CsgC</fullName>
    </recommendedName>
</protein>
<dbReference type="Gene3D" id="2.60.40.2420">
    <property type="match status" value="1"/>
</dbReference>
<name>A0A118LN92_BURCE</name>
<reference evidence="1 2" key="1">
    <citation type="submission" date="2015-11" db="EMBL/GenBank/DDBJ databases">
        <title>Expanding the genomic diversity of Burkholderia species for the development of highly accurate diagnostics.</title>
        <authorList>
            <person name="Sahl J."/>
            <person name="Keim P."/>
            <person name="Wagner D."/>
        </authorList>
    </citation>
    <scope>NUCLEOTIDE SEQUENCE [LARGE SCALE GENOMIC DNA]</scope>
    <source>
        <strain evidence="1 2">MSMB1302</strain>
    </source>
</reference>
<evidence type="ECO:0008006" key="3">
    <source>
        <dbReference type="Google" id="ProtNLM"/>
    </source>
</evidence>